<dbReference type="CDD" id="cd11386">
    <property type="entry name" value="MCP_signal"/>
    <property type="match status" value="1"/>
</dbReference>
<dbReference type="InterPro" id="IPR004090">
    <property type="entry name" value="Chemotax_Me-accpt_rcpt"/>
</dbReference>
<evidence type="ECO:0000313" key="11">
    <source>
        <dbReference type="Proteomes" id="UP001257909"/>
    </source>
</evidence>
<dbReference type="PANTHER" id="PTHR32089:SF119">
    <property type="entry name" value="METHYL-ACCEPTING CHEMOTAXIS PROTEIN CTPL"/>
    <property type="match status" value="1"/>
</dbReference>
<comment type="subcellular location">
    <subcellularLocation>
        <location evidence="1">Membrane</location>
        <topology evidence="1">Multi-pass membrane protein</topology>
    </subcellularLocation>
</comment>
<dbReference type="SUPFAM" id="SSF58104">
    <property type="entry name" value="Methyl-accepting chemotaxis protein (MCP) signaling domain"/>
    <property type="match status" value="1"/>
</dbReference>
<dbReference type="Proteomes" id="UP001257909">
    <property type="component" value="Unassembled WGS sequence"/>
</dbReference>
<evidence type="ECO:0000256" key="5">
    <source>
        <dbReference type="ARBA" id="ARBA00023224"/>
    </source>
</evidence>
<keyword evidence="3 8" id="KW-1133">Transmembrane helix</keyword>
<dbReference type="Pfam" id="PF00015">
    <property type="entry name" value="MCPsignal"/>
    <property type="match status" value="1"/>
</dbReference>
<dbReference type="Gene3D" id="1.10.287.950">
    <property type="entry name" value="Methyl-accepting chemotaxis protein"/>
    <property type="match status" value="1"/>
</dbReference>
<dbReference type="EMBL" id="JAVDWR010000013">
    <property type="protein sequence ID" value="MDR7122168.1"/>
    <property type="molecule type" value="Genomic_DNA"/>
</dbReference>
<sequence length="545" mass="58389">MKTKFGLAARLSFSFAIPLFLMLLLAATGLLAMNSMNQGLKTVYLDRVVPLKGLKNIADLYAVSVIDAVNKAHSGLLTSEQALVQVHTAQQQINVEWASYIATTLTAEEQQLANQASALFKDADADIKQLVLFLQQQSGDISGTLQDFNGPLYRSIDPISEKITELVNLQLQVAETEFLASEKLYSKEVWLISILTLVAVLAAITAASWIVRHTLGHLGGEPEYAAMIVRKVAAGELDIQIELKQQDNSSLLHHLRAMVAQLSGIVGELKLASGALGQAADELAVSSEKTTDQLILQHQEIEMVSTAMNEMSTSVADVAQNAVNAAQKTNETETNLKLSDEVMAKTIAAIEALSKDVSQTTSVIELLSAQSAEIGQVVEVIRGVAEQTNLLALNAAIEAARAGEQGRGFAVVADEVRTLASRTQDSTQMIQAMISRLHEGVQATVSAMAGSQKQAGHTVDFAAGALESFGKIKGFVNLLNQMNEQIASAAEQQSIVAEDINRNVMQIKGATELTASAADQVARSSVELKQIASRLAGHVNYFRLA</sequence>
<proteinExistence type="inferred from homology"/>
<dbReference type="Pfam" id="PF12729">
    <property type="entry name" value="4HB_MCP_1"/>
    <property type="match status" value="1"/>
</dbReference>
<evidence type="ECO:0000256" key="3">
    <source>
        <dbReference type="ARBA" id="ARBA00022989"/>
    </source>
</evidence>
<reference evidence="10 11" key="1">
    <citation type="submission" date="2023-07" db="EMBL/GenBank/DDBJ databases">
        <title>Sorghum-associated microbial communities from plants grown in Nebraska, USA.</title>
        <authorList>
            <person name="Schachtman D."/>
        </authorList>
    </citation>
    <scope>NUCLEOTIDE SEQUENCE [LARGE SCALE GENOMIC DNA]</scope>
    <source>
        <strain evidence="10 11">4138</strain>
    </source>
</reference>
<evidence type="ECO:0000256" key="7">
    <source>
        <dbReference type="PROSITE-ProRule" id="PRU00284"/>
    </source>
</evidence>
<dbReference type="PROSITE" id="PS50111">
    <property type="entry name" value="CHEMOTAXIS_TRANSDUC_2"/>
    <property type="match status" value="1"/>
</dbReference>
<dbReference type="PANTHER" id="PTHR32089">
    <property type="entry name" value="METHYL-ACCEPTING CHEMOTAXIS PROTEIN MCPB"/>
    <property type="match status" value="1"/>
</dbReference>
<evidence type="ECO:0000256" key="6">
    <source>
        <dbReference type="ARBA" id="ARBA00029447"/>
    </source>
</evidence>
<keyword evidence="4 8" id="KW-0472">Membrane</keyword>
<dbReference type="InterPro" id="IPR024478">
    <property type="entry name" value="HlyB_4HB_MCP"/>
</dbReference>
<comment type="similarity">
    <text evidence="6">Belongs to the methyl-accepting chemotaxis (MCP) protein family.</text>
</comment>
<evidence type="ECO:0000256" key="1">
    <source>
        <dbReference type="ARBA" id="ARBA00004141"/>
    </source>
</evidence>
<comment type="caution">
    <text evidence="10">The sequence shown here is derived from an EMBL/GenBank/DDBJ whole genome shotgun (WGS) entry which is preliminary data.</text>
</comment>
<dbReference type="SMART" id="SM00283">
    <property type="entry name" value="MA"/>
    <property type="match status" value="1"/>
</dbReference>
<organism evidence="10 11">
    <name type="scientific">Rheinheimera soli</name>
    <dbReference type="NCBI Taxonomy" id="443616"/>
    <lineage>
        <taxon>Bacteria</taxon>
        <taxon>Pseudomonadati</taxon>
        <taxon>Pseudomonadota</taxon>
        <taxon>Gammaproteobacteria</taxon>
        <taxon>Chromatiales</taxon>
        <taxon>Chromatiaceae</taxon>
        <taxon>Rheinheimera</taxon>
    </lineage>
</organism>
<dbReference type="PRINTS" id="PR00260">
    <property type="entry name" value="CHEMTRNSDUCR"/>
</dbReference>
<name>A0ABU1W355_9GAMM</name>
<protein>
    <submittedName>
        <fullName evidence="10">Methyl-accepting chemotaxis protein</fullName>
    </submittedName>
</protein>
<evidence type="ECO:0000313" key="10">
    <source>
        <dbReference type="EMBL" id="MDR7122168.1"/>
    </source>
</evidence>
<gene>
    <name evidence="10" type="ORF">J2W69_003126</name>
</gene>
<feature type="domain" description="Methyl-accepting transducer" evidence="9">
    <location>
        <begin position="272"/>
        <end position="508"/>
    </location>
</feature>
<feature type="transmembrane region" description="Helical" evidence="8">
    <location>
        <begin position="12"/>
        <end position="32"/>
    </location>
</feature>
<keyword evidence="11" id="KW-1185">Reference proteome</keyword>
<accession>A0ABU1W355</accession>
<evidence type="ECO:0000256" key="8">
    <source>
        <dbReference type="SAM" id="Phobius"/>
    </source>
</evidence>
<evidence type="ECO:0000256" key="4">
    <source>
        <dbReference type="ARBA" id="ARBA00023136"/>
    </source>
</evidence>
<feature type="transmembrane region" description="Helical" evidence="8">
    <location>
        <begin position="189"/>
        <end position="211"/>
    </location>
</feature>
<keyword evidence="2 8" id="KW-0812">Transmembrane</keyword>
<evidence type="ECO:0000256" key="2">
    <source>
        <dbReference type="ARBA" id="ARBA00022692"/>
    </source>
</evidence>
<keyword evidence="5 7" id="KW-0807">Transducer</keyword>
<evidence type="ECO:0000259" key="9">
    <source>
        <dbReference type="PROSITE" id="PS50111"/>
    </source>
</evidence>
<dbReference type="RefSeq" id="WP_310280123.1">
    <property type="nucleotide sequence ID" value="NZ_JAVDWR010000013.1"/>
</dbReference>
<dbReference type="InterPro" id="IPR004089">
    <property type="entry name" value="MCPsignal_dom"/>
</dbReference>